<comment type="similarity">
    <text evidence="1">Belongs to the RelE toxin family.</text>
</comment>
<dbReference type="InterPro" id="IPR035093">
    <property type="entry name" value="RelE/ParE_toxin_dom_sf"/>
</dbReference>
<dbReference type="SUPFAM" id="SSF143011">
    <property type="entry name" value="RelE-like"/>
    <property type="match status" value="1"/>
</dbReference>
<sequence>MCGVTLAWTIEYEAKAAKQLRKLDKSTARQIRDYLHGRVAERADPRALGKVLIGDRLGGYWRYRVGDYRLICEIQDDRLVVLVLKVGHRRQIYD</sequence>
<evidence type="ECO:0000313" key="4">
    <source>
        <dbReference type="Proteomes" id="UP001165524"/>
    </source>
</evidence>
<keyword evidence="4" id="KW-1185">Reference proteome</keyword>
<dbReference type="Proteomes" id="UP001165524">
    <property type="component" value="Unassembled WGS sequence"/>
</dbReference>
<dbReference type="EMBL" id="JALKII010000019">
    <property type="protein sequence ID" value="MCK0538882.1"/>
    <property type="molecule type" value="Genomic_DNA"/>
</dbReference>
<reference evidence="3" key="1">
    <citation type="submission" date="2022-04" db="EMBL/GenBank/DDBJ databases">
        <title>Alcanivorax sp. CY1518 draft genome sequence.</title>
        <authorList>
            <person name="Zhao G."/>
            <person name="An M."/>
        </authorList>
    </citation>
    <scope>NUCLEOTIDE SEQUENCE</scope>
    <source>
        <strain evidence="3">CY1518</strain>
    </source>
</reference>
<dbReference type="InterPro" id="IPR007712">
    <property type="entry name" value="RelE/ParE_toxin"/>
</dbReference>
<name>A0ABT0EAK0_9GAMM</name>
<accession>A0ABT0EAK0</accession>
<evidence type="ECO:0000256" key="2">
    <source>
        <dbReference type="ARBA" id="ARBA00022649"/>
    </source>
</evidence>
<organism evidence="3 4">
    <name type="scientific">Alcanivorax quisquiliarum</name>
    <dbReference type="NCBI Taxonomy" id="2933565"/>
    <lineage>
        <taxon>Bacteria</taxon>
        <taxon>Pseudomonadati</taxon>
        <taxon>Pseudomonadota</taxon>
        <taxon>Gammaproteobacteria</taxon>
        <taxon>Oceanospirillales</taxon>
        <taxon>Alcanivoracaceae</taxon>
        <taxon>Alcanivorax</taxon>
    </lineage>
</organism>
<dbReference type="NCBIfam" id="TIGR02385">
    <property type="entry name" value="RelE_StbE"/>
    <property type="match status" value="1"/>
</dbReference>
<keyword evidence="2" id="KW-1277">Toxin-antitoxin system</keyword>
<proteinExistence type="inferred from homology"/>
<evidence type="ECO:0000313" key="3">
    <source>
        <dbReference type="EMBL" id="MCK0538882.1"/>
    </source>
</evidence>
<gene>
    <name evidence="3" type="ORF">MU846_14325</name>
</gene>
<comment type="caution">
    <text evidence="3">The sequence shown here is derived from an EMBL/GenBank/DDBJ whole genome shotgun (WGS) entry which is preliminary data.</text>
</comment>
<dbReference type="Pfam" id="PF05016">
    <property type="entry name" value="ParE_toxin"/>
    <property type="match status" value="1"/>
</dbReference>
<protein>
    <submittedName>
        <fullName evidence="3">Type II toxin-antitoxin system RelE/ParE family toxin</fullName>
    </submittedName>
</protein>
<dbReference type="PANTHER" id="PTHR35601:SF1">
    <property type="entry name" value="TOXIN RELE"/>
    <property type="match status" value="1"/>
</dbReference>
<dbReference type="Gene3D" id="3.30.2310.20">
    <property type="entry name" value="RelE-like"/>
    <property type="match status" value="1"/>
</dbReference>
<dbReference type="PANTHER" id="PTHR35601">
    <property type="entry name" value="TOXIN RELE"/>
    <property type="match status" value="1"/>
</dbReference>
<evidence type="ECO:0000256" key="1">
    <source>
        <dbReference type="ARBA" id="ARBA00006226"/>
    </source>
</evidence>